<keyword evidence="2" id="KW-1185">Reference proteome</keyword>
<evidence type="ECO:0000313" key="1">
    <source>
        <dbReference type="EMBL" id="SJL12098.1"/>
    </source>
</evidence>
<dbReference type="STRING" id="47428.A0A284RTK9"/>
<reference evidence="2" key="1">
    <citation type="journal article" date="2017" name="Nat. Ecol. Evol.">
        <title>Genome expansion and lineage-specific genetic innovations in the forest pathogenic fungi Armillaria.</title>
        <authorList>
            <person name="Sipos G."/>
            <person name="Prasanna A.N."/>
            <person name="Walter M.C."/>
            <person name="O'Connor E."/>
            <person name="Balint B."/>
            <person name="Krizsan K."/>
            <person name="Kiss B."/>
            <person name="Hess J."/>
            <person name="Varga T."/>
            <person name="Slot J."/>
            <person name="Riley R."/>
            <person name="Boka B."/>
            <person name="Rigling D."/>
            <person name="Barry K."/>
            <person name="Lee J."/>
            <person name="Mihaltcheva S."/>
            <person name="LaButti K."/>
            <person name="Lipzen A."/>
            <person name="Waldron R."/>
            <person name="Moloney N.M."/>
            <person name="Sperisen C."/>
            <person name="Kredics L."/>
            <person name="Vagvoelgyi C."/>
            <person name="Patrignani A."/>
            <person name="Fitzpatrick D."/>
            <person name="Nagy I."/>
            <person name="Doyle S."/>
            <person name="Anderson J.B."/>
            <person name="Grigoriev I.V."/>
            <person name="Gueldener U."/>
            <person name="Muensterkoetter M."/>
            <person name="Nagy L.G."/>
        </authorList>
    </citation>
    <scope>NUCLEOTIDE SEQUENCE [LARGE SCALE GENOMIC DNA]</scope>
    <source>
        <strain evidence="2">C18/9</strain>
    </source>
</reference>
<dbReference type="AlphaFoldDB" id="A0A284RTK9"/>
<proteinExistence type="predicted"/>
<name>A0A284RTK9_ARMOS</name>
<dbReference type="OrthoDB" id="10553983at2759"/>
<sequence>MRAEAAVYDFHNANLRGQEVLGQAADVLDAWKEKRLLAIVKYRRSCKALLVLRGAGPWIQELRELHEKDMSTMYGAVLDTQEKAAQAESSVMRKCKRHQVDTTSEQPREVSWIWLLEGSLGECNEMSSLEDVRVHWVRSQARMKWWEEEQELLWEEQCRVLVTLGW</sequence>
<protein>
    <submittedName>
        <fullName evidence="1">Uncharacterized protein</fullName>
    </submittedName>
</protein>
<dbReference type="Proteomes" id="UP000219338">
    <property type="component" value="Unassembled WGS sequence"/>
</dbReference>
<evidence type="ECO:0000313" key="2">
    <source>
        <dbReference type="Proteomes" id="UP000219338"/>
    </source>
</evidence>
<dbReference type="EMBL" id="FUEG01000016">
    <property type="protein sequence ID" value="SJL12098.1"/>
    <property type="molecule type" value="Genomic_DNA"/>
</dbReference>
<gene>
    <name evidence="1" type="ORF">ARMOST_15519</name>
</gene>
<accession>A0A284RTK9</accession>
<organism evidence="1 2">
    <name type="scientific">Armillaria ostoyae</name>
    <name type="common">Armillaria root rot fungus</name>
    <dbReference type="NCBI Taxonomy" id="47428"/>
    <lineage>
        <taxon>Eukaryota</taxon>
        <taxon>Fungi</taxon>
        <taxon>Dikarya</taxon>
        <taxon>Basidiomycota</taxon>
        <taxon>Agaricomycotina</taxon>
        <taxon>Agaricomycetes</taxon>
        <taxon>Agaricomycetidae</taxon>
        <taxon>Agaricales</taxon>
        <taxon>Marasmiineae</taxon>
        <taxon>Physalacriaceae</taxon>
        <taxon>Armillaria</taxon>
    </lineage>
</organism>